<sequence length="674" mass="75491">MEKVHIVEFNEGSRSYLSLVDQENDNPKTGTRLQIRQSLRQPNGMQTNICTQNFRSDMSVEIANVSDTTKDYKLQDTLQSRQPTNNLLPLLGRSIIKGSVRRGSAVLKMYGESCFIPGYREWTEDFLRRSREYLESASIYNVVYASLYSYDKNSHILRAFCSRTEVSTKEWIRFWYQKKIRYAAPPKRTRYLSTPPQSTHDPNGTLPDVPTTWINDELSMFERLGLPGTNRRGTAYIASFFSCPLMTVFLGSQSSKHFKDKEAQDLIHEGTTARVRCTVPNKNKNIALFDDGKLEIALFSYLISLNSSYSPVHSMTVNDLRDKVNVLCASIETDPNKSRKSQEHADDTSAPRPKTNSSGKRTHEPLSKQSNSKSMTARDVSQGRSSGDGESDVNYKHKCRSKRRSIVVDEEDITLNDAVSFGDLQDFPVVPTDTQLVEVILPVPRPTAGKGKGIRIAMNKVCDNSSSLPRKEIQSPTQSLKSVDGPHSLELSSNALEVRQPVADDHTTSSQRVCAPTMSANMFRPGPFSYTIFADAIKHIGAQYLAMLQASTLSEVKSYLALEEAAAKRQRSKQVTRDILAQSEVLKQGESNLANEQKRQEQVKEQDALVTKRVKDLEAELTKACKEKNCLIDDLVASKGSITSIEEQINAAKKILDDLHATPVLSADEIVKLE</sequence>
<evidence type="ECO:0000256" key="1">
    <source>
        <dbReference type="SAM" id="Coils"/>
    </source>
</evidence>
<feature type="coiled-coil region" evidence="1">
    <location>
        <begin position="586"/>
        <end position="662"/>
    </location>
</feature>
<feature type="region of interest" description="Disordered" evidence="2">
    <location>
        <begin position="331"/>
        <end position="400"/>
    </location>
</feature>
<feature type="compositionally biased region" description="Polar residues" evidence="2">
    <location>
        <begin position="466"/>
        <end position="481"/>
    </location>
</feature>
<evidence type="ECO:0000313" key="4">
    <source>
        <dbReference type="Proteomes" id="UP000596660"/>
    </source>
</evidence>
<reference evidence="3" key="2">
    <citation type="submission" date="2021-03" db="UniProtKB">
        <authorList>
            <consortium name="EnsemblPlants"/>
        </authorList>
    </citation>
    <scope>IDENTIFICATION</scope>
</reference>
<name>A0A803NC79_CHEQI</name>
<dbReference type="EnsemblPlants" id="AUR62043693-RA">
    <property type="protein sequence ID" value="AUR62043693-RA:cds"/>
    <property type="gene ID" value="AUR62043693"/>
</dbReference>
<reference evidence="3" key="1">
    <citation type="journal article" date="2017" name="Nature">
        <title>The genome of Chenopodium quinoa.</title>
        <authorList>
            <person name="Jarvis D.E."/>
            <person name="Ho Y.S."/>
            <person name="Lightfoot D.J."/>
            <person name="Schmoeckel S.M."/>
            <person name="Li B."/>
            <person name="Borm T.J.A."/>
            <person name="Ohyanagi H."/>
            <person name="Mineta K."/>
            <person name="Michell C.T."/>
            <person name="Saber N."/>
            <person name="Kharbatia N.M."/>
            <person name="Rupper R.R."/>
            <person name="Sharp A.R."/>
            <person name="Dally N."/>
            <person name="Boughton B.A."/>
            <person name="Woo Y.H."/>
            <person name="Gao G."/>
            <person name="Schijlen E.G.W.M."/>
            <person name="Guo X."/>
            <person name="Momin A.A."/>
            <person name="Negrao S."/>
            <person name="Al-Babili S."/>
            <person name="Gehring C."/>
            <person name="Roessner U."/>
            <person name="Jung C."/>
            <person name="Murphy K."/>
            <person name="Arold S.T."/>
            <person name="Gojobori T."/>
            <person name="van der Linden C.G."/>
            <person name="van Loo E.N."/>
            <person name="Jellen E.N."/>
            <person name="Maughan P.J."/>
            <person name="Tester M."/>
        </authorList>
    </citation>
    <scope>NUCLEOTIDE SEQUENCE [LARGE SCALE GENOMIC DNA]</scope>
    <source>
        <strain evidence="3">cv. PI 614886</strain>
    </source>
</reference>
<keyword evidence="1" id="KW-0175">Coiled coil</keyword>
<evidence type="ECO:0000313" key="3">
    <source>
        <dbReference type="EnsemblPlants" id="AUR62043693-RA:cds"/>
    </source>
</evidence>
<feature type="region of interest" description="Disordered" evidence="2">
    <location>
        <begin position="466"/>
        <end position="486"/>
    </location>
</feature>
<evidence type="ECO:0000256" key="2">
    <source>
        <dbReference type="SAM" id="MobiDB-lite"/>
    </source>
</evidence>
<evidence type="ECO:0008006" key="5">
    <source>
        <dbReference type="Google" id="ProtNLM"/>
    </source>
</evidence>
<feature type="compositionally biased region" description="Basic and acidic residues" evidence="2">
    <location>
        <begin position="334"/>
        <end position="349"/>
    </location>
</feature>
<dbReference type="AlphaFoldDB" id="A0A803NC79"/>
<keyword evidence="4" id="KW-1185">Reference proteome</keyword>
<proteinExistence type="predicted"/>
<dbReference type="Gramene" id="AUR62043693-RA">
    <property type="protein sequence ID" value="AUR62043693-RA:cds"/>
    <property type="gene ID" value="AUR62043693"/>
</dbReference>
<dbReference type="Proteomes" id="UP000596660">
    <property type="component" value="Unplaced"/>
</dbReference>
<accession>A0A803NC79</accession>
<protein>
    <recommendedName>
        <fullName evidence="5">Aminotransferase-like plant mobile domain-containing protein</fullName>
    </recommendedName>
</protein>
<organism evidence="3 4">
    <name type="scientific">Chenopodium quinoa</name>
    <name type="common">Quinoa</name>
    <dbReference type="NCBI Taxonomy" id="63459"/>
    <lineage>
        <taxon>Eukaryota</taxon>
        <taxon>Viridiplantae</taxon>
        <taxon>Streptophyta</taxon>
        <taxon>Embryophyta</taxon>
        <taxon>Tracheophyta</taxon>
        <taxon>Spermatophyta</taxon>
        <taxon>Magnoliopsida</taxon>
        <taxon>eudicotyledons</taxon>
        <taxon>Gunneridae</taxon>
        <taxon>Pentapetalae</taxon>
        <taxon>Caryophyllales</taxon>
        <taxon>Chenopodiaceae</taxon>
        <taxon>Chenopodioideae</taxon>
        <taxon>Atripliceae</taxon>
        <taxon>Chenopodium</taxon>
    </lineage>
</organism>